<dbReference type="Gene3D" id="3.40.50.1820">
    <property type="entry name" value="alpha/beta hydrolase"/>
    <property type="match status" value="1"/>
</dbReference>
<dbReference type="InterPro" id="IPR051044">
    <property type="entry name" value="MAG_DAG_Lipase"/>
</dbReference>
<evidence type="ECO:0000313" key="6">
    <source>
        <dbReference type="EMBL" id="KAA0172645.1"/>
    </source>
</evidence>
<dbReference type="OMA" id="NDVSWTF"/>
<evidence type="ECO:0000313" key="5">
    <source>
        <dbReference type="EMBL" id="KAA0159524.1"/>
    </source>
</evidence>
<dbReference type="Pfam" id="PF12146">
    <property type="entry name" value="Hydrolase_4"/>
    <property type="match status" value="1"/>
</dbReference>
<reference evidence="7 8" key="1">
    <citation type="submission" date="2019-07" db="EMBL/GenBank/DDBJ databases">
        <title>Genomes of Cafeteria roenbergensis.</title>
        <authorList>
            <person name="Fischer M.G."/>
            <person name="Hackl T."/>
            <person name="Roman M."/>
        </authorList>
    </citation>
    <scope>NUCLEOTIDE SEQUENCE [LARGE SCALE GENOMIC DNA]</scope>
    <source>
        <strain evidence="4 8">BVI</strain>
        <strain evidence="5 9">Cflag</strain>
        <strain evidence="6 7">E4-10P</strain>
    </source>
</reference>
<proteinExistence type="predicted"/>
<evidence type="ECO:0000259" key="2">
    <source>
        <dbReference type="Pfam" id="PF12146"/>
    </source>
</evidence>
<feature type="domain" description="Serine aminopeptidase S33" evidence="2">
    <location>
        <begin position="71"/>
        <end position="309"/>
    </location>
</feature>
<feature type="compositionally biased region" description="Low complexity" evidence="1">
    <location>
        <begin position="370"/>
        <end position="389"/>
    </location>
</feature>
<dbReference type="Proteomes" id="UP000325113">
    <property type="component" value="Unassembled WGS sequence"/>
</dbReference>
<dbReference type="InterPro" id="IPR022742">
    <property type="entry name" value="Hydrolase_4"/>
</dbReference>
<dbReference type="EMBL" id="VLTO01000045">
    <property type="protein sequence ID" value="KAA0172645.1"/>
    <property type="molecule type" value="Genomic_DNA"/>
</dbReference>
<name>A0A5A8CMY8_CAFRO</name>
<evidence type="ECO:0000313" key="7">
    <source>
        <dbReference type="Proteomes" id="UP000322899"/>
    </source>
</evidence>
<evidence type="ECO:0000313" key="8">
    <source>
        <dbReference type="Proteomes" id="UP000323011"/>
    </source>
</evidence>
<accession>A0A5A8CMY8</accession>
<dbReference type="SUPFAM" id="SSF53474">
    <property type="entry name" value="alpha/beta-Hydrolases"/>
    <property type="match status" value="1"/>
</dbReference>
<feature type="region of interest" description="Disordered" evidence="1">
    <location>
        <begin position="334"/>
        <end position="395"/>
    </location>
</feature>
<dbReference type="EMBL" id="HBET01005582">
    <property type="protein sequence ID" value="CAD8559319.1"/>
    <property type="molecule type" value="Transcribed_RNA"/>
</dbReference>
<dbReference type="AlphaFoldDB" id="A0A5A8CMY8"/>
<dbReference type="EMBL" id="VLTM01000052">
    <property type="protein sequence ID" value="KAA0159524.1"/>
    <property type="molecule type" value="Genomic_DNA"/>
</dbReference>
<dbReference type="OrthoDB" id="2498029at2759"/>
<organism evidence="4 8">
    <name type="scientific">Cafeteria roenbergensis</name>
    <name type="common">Marine flagellate</name>
    <dbReference type="NCBI Taxonomy" id="33653"/>
    <lineage>
        <taxon>Eukaryota</taxon>
        <taxon>Sar</taxon>
        <taxon>Stramenopiles</taxon>
        <taxon>Bigyra</taxon>
        <taxon>Opalozoa</taxon>
        <taxon>Bicosoecida</taxon>
        <taxon>Cafeteriaceae</taxon>
        <taxon>Cafeteria</taxon>
    </lineage>
</organism>
<dbReference type="InterPro" id="IPR029058">
    <property type="entry name" value="AB_hydrolase_fold"/>
</dbReference>
<dbReference type="Proteomes" id="UP000323011">
    <property type="component" value="Unassembled WGS sequence"/>
</dbReference>
<evidence type="ECO:0000313" key="3">
    <source>
        <dbReference type="EMBL" id="CAD8559319.1"/>
    </source>
</evidence>
<gene>
    <name evidence="3" type="ORF">CROE0942_LOCUS3655</name>
    <name evidence="6" type="ORF">FNF27_05869</name>
    <name evidence="4" type="ORF">FNF29_02592</name>
    <name evidence="5" type="ORF">FNF31_04763</name>
</gene>
<reference evidence="3" key="2">
    <citation type="submission" date="2021-01" db="EMBL/GenBank/DDBJ databases">
        <authorList>
            <person name="Corre E."/>
            <person name="Pelletier E."/>
            <person name="Niang G."/>
            <person name="Scheremetjew M."/>
            <person name="Finn R."/>
            <person name="Kale V."/>
            <person name="Holt S."/>
            <person name="Cochrane G."/>
            <person name="Meng A."/>
            <person name="Brown T."/>
            <person name="Cohen L."/>
        </authorList>
    </citation>
    <scope>NUCLEOTIDE SEQUENCE</scope>
    <source>
        <strain evidence="3">E4-10</strain>
    </source>
</reference>
<evidence type="ECO:0000313" key="4">
    <source>
        <dbReference type="EMBL" id="KAA0154372.1"/>
    </source>
</evidence>
<sequence length="395" mass="41274">MASSESSPLVGKRESAMRGGSIASSLVCLLGDERHGRVPTVTGEDRTLRMPSGAAIHARFWGIPSLPDGSAPRALVLLVHGYGHYMDGFFDRLASELCALGLACAGVDLPGHGLSDGDRGLVVPIVECAEAALRVRQEAYLDLPSGLPCIFYGESLGGAVATMAATLAPADCQALCLMWPLMGVPAPPNTVTHVFLSVLAALCPGLVVRAAVEAGDYSFADPKKREDTKTDPHRYAGGMRAGSAARMLAAGELMLAAAKSIRCPVFAVHSATDIITSAARSREWVRSLAVTDKQHVLVDAGAHNLWWEPSDLRSKLLATIGAWMRERADLARSAKPSERAAGLGNRKAVPAEEQEVSWPAGSGAFDPVEVAPKASAGGVPVAAPPAAVRRVGRPA</sequence>
<dbReference type="PANTHER" id="PTHR11614">
    <property type="entry name" value="PHOSPHOLIPASE-RELATED"/>
    <property type="match status" value="1"/>
</dbReference>
<keyword evidence="8" id="KW-1185">Reference proteome</keyword>
<protein>
    <recommendedName>
        <fullName evidence="2">Serine aminopeptidase S33 domain-containing protein</fullName>
    </recommendedName>
</protein>
<dbReference type="Proteomes" id="UP000322899">
    <property type="component" value="Unassembled WGS sequence"/>
</dbReference>
<evidence type="ECO:0000313" key="9">
    <source>
        <dbReference type="Proteomes" id="UP000325113"/>
    </source>
</evidence>
<dbReference type="EMBL" id="VLTN01000012">
    <property type="protein sequence ID" value="KAA0154372.1"/>
    <property type="molecule type" value="Genomic_DNA"/>
</dbReference>
<evidence type="ECO:0000256" key="1">
    <source>
        <dbReference type="SAM" id="MobiDB-lite"/>
    </source>
</evidence>